<keyword evidence="3" id="KW-1185">Reference proteome</keyword>
<evidence type="ECO:0000256" key="1">
    <source>
        <dbReference type="SAM" id="SignalP"/>
    </source>
</evidence>
<dbReference type="Proteomes" id="UP000310108">
    <property type="component" value="Unassembled WGS sequence"/>
</dbReference>
<evidence type="ECO:0000313" key="3">
    <source>
        <dbReference type="Proteomes" id="UP000310108"/>
    </source>
</evidence>
<dbReference type="OrthoDB" id="5408598at2759"/>
<organism evidence="2 3">
    <name type="scientific">Colletotrichum tanaceti</name>
    <dbReference type="NCBI Taxonomy" id="1306861"/>
    <lineage>
        <taxon>Eukaryota</taxon>
        <taxon>Fungi</taxon>
        <taxon>Dikarya</taxon>
        <taxon>Ascomycota</taxon>
        <taxon>Pezizomycotina</taxon>
        <taxon>Sordariomycetes</taxon>
        <taxon>Hypocreomycetidae</taxon>
        <taxon>Glomerellales</taxon>
        <taxon>Glomerellaceae</taxon>
        <taxon>Colletotrichum</taxon>
        <taxon>Colletotrichum destructivum species complex</taxon>
    </lineage>
</organism>
<feature type="signal peptide" evidence="1">
    <location>
        <begin position="1"/>
        <end position="18"/>
    </location>
</feature>
<dbReference type="AlphaFoldDB" id="A0A4U6XB40"/>
<accession>A0A4U6XB40</accession>
<dbReference type="PROSITE" id="PS51257">
    <property type="entry name" value="PROKAR_LIPOPROTEIN"/>
    <property type="match status" value="1"/>
</dbReference>
<evidence type="ECO:0000313" key="2">
    <source>
        <dbReference type="EMBL" id="TKW52765.1"/>
    </source>
</evidence>
<reference evidence="2 3" key="1">
    <citation type="journal article" date="2019" name="PLoS ONE">
        <title>Comparative genome analysis indicates high evolutionary potential of pathogenicity genes in Colletotrichum tanaceti.</title>
        <authorList>
            <person name="Lelwala R.V."/>
            <person name="Korhonen P.K."/>
            <person name="Young N.D."/>
            <person name="Scott J.B."/>
            <person name="Ades P.A."/>
            <person name="Gasser R.B."/>
            <person name="Taylor P.W.J."/>
        </authorList>
    </citation>
    <scope>NUCLEOTIDE SEQUENCE [LARGE SCALE GENOMIC DNA]</scope>
    <source>
        <strain evidence="2">BRIP57314</strain>
    </source>
</reference>
<sequence length="174" mass="18451">MRFNVPLAFTSLAAAVSAYSCTDGSAWTPEEFAEYLTLDDTTGWAPMERIKHCRLDESDVVAADISAVPAPHGTLNARSGGNRFVAYAADNCPSNSAIISVNNFGCGGCYSVPGGIKSGSLWRQYNGNPYPTVDFYSGEGCSGSKVHHQGIESGKSDSCNNVNSPRSFVVYQGC</sequence>
<comment type="caution">
    <text evidence="2">The sequence shown here is derived from an EMBL/GenBank/DDBJ whole genome shotgun (WGS) entry which is preliminary data.</text>
</comment>
<dbReference type="EMBL" id="PJEX01000223">
    <property type="protein sequence ID" value="TKW52765.1"/>
    <property type="molecule type" value="Genomic_DNA"/>
</dbReference>
<keyword evidence="1" id="KW-0732">Signal</keyword>
<proteinExistence type="predicted"/>
<name>A0A4U6XB40_9PEZI</name>
<feature type="chain" id="PRO_5020906579" evidence="1">
    <location>
        <begin position="19"/>
        <end position="174"/>
    </location>
</feature>
<protein>
    <submittedName>
        <fullName evidence="2">Uncharacterized protein</fullName>
    </submittedName>
</protein>
<gene>
    <name evidence="2" type="ORF">CTA1_7498</name>
</gene>